<dbReference type="EMBL" id="CABIJS010000432">
    <property type="protein sequence ID" value="VUZ51295.1"/>
    <property type="molecule type" value="Genomic_DNA"/>
</dbReference>
<gene>
    <name evidence="1" type="ORF">WMSIL1_LOCUS9987</name>
</gene>
<proteinExistence type="predicted"/>
<reference evidence="1 2" key="1">
    <citation type="submission" date="2019-07" db="EMBL/GenBank/DDBJ databases">
        <authorList>
            <person name="Jastrzebski P J."/>
            <person name="Paukszto L."/>
            <person name="Jastrzebski P J."/>
        </authorList>
    </citation>
    <scope>NUCLEOTIDE SEQUENCE [LARGE SCALE GENOMIC DNA]</scope>
    <source>
        <strain evidence="1 2">WMS-il1</strain>
    </source>
</reference>
<name>A0A564YVM8_HYMDI</name>
<dbReference type="Proteomes" id="UP000321570">
    <property type="component" value="Unassembled WGS sequence"/>
</dbReference>
<evidence type="ECO:0000313" key="1">
    <source>
        <dbReference type="EMBL" id="VUZ51295.1"/>
    </source>
</evidence>
<keyword evidence="2" id="KW-1185">Reference proteome</keyword>
<protein>
    <submittedName>
        <fullName evidence="1">Uncharacterized protein</fullName>
    </submittedName>
</protein>
<organism evidence="1 2">
    <name type="scientific">Hymenolepis diminuta</name>
    <name type="common">Rat tapeworm</name>
    <dbReference type="NCBI Taxonomy" id="6216"/>
    <lineage>
        <taxon>Eukaryota</taxon>
        <taxon>Metazoa</taxon>
        <taxon>Spiralia</taxon>
        <taxon>Lophotrochozoa</taxon>
        <taxon>Platyhelminthes</taxon>
        <taxon>Cestoda</taxon>
        <taxon>Eucestoda</taxon>
        <taxon>Cyclophyllidea</taxon>
        <taxon>Hymenolepididae</taxon>
        <taxon>Hymenolepis</taxon>
    </lineage>
</organism>
<evidence type="ECO:0000313" key="2">
    <source>
        <dbReference type="Proteomes" id="UP000321570"/>
    </source>
</evidence>
<accession>A0A564YVM8</accession>
<sequence>MSTLDSCLVLHIMNGDGITTEEVSLLEEILFSDEVMSFLADERSLVICDNYERFYWDHFWPTNGKTTNETFFLKNFSPRLNFEFNQSLTSDIFSDL</sequence>
<dbReference type="AlphaFoldDB" id="A0A564YVM8"/>